<keyword evidence="2" id="KW-1185">Reference proteome</keyword>
<sequence length="329" mass="36318">MPNPNRFSLSHQIHGKSASPSLCITNGRKTPEIRIVFRVLAIWNHFRLGHVGVLQRGSWSGRQGHNANCNGLWEDGEIMPGDTDNNSEALRIDQLQMLREWVAAQWWRPSTICQLYCETEAEQHGINLAFQKLHPLHSRQPLNSQFLLDQSRLHQRLDRCPHLEFLLLTHSPRQHVPKVPPHGRAPLLHSAPLMLHSGLLPRLELLLLALRKPTEYLAGWLAHMEDSIHSWGTVDDPRNPLPLPGWGTGGWGTGGWGTAATGGWGMVGTGGTGGWGVGVCSSSMATAIWVPSSVTLELSAGVSDKMNIDLGGFDSWSANICLRLAITRD</sequence>
<dbReference type="Proteomes" id="UP001218218">
    <property type="component" value="Unassembled WGS sequence"/>
</dbReference>
<reference evidence="1" key="1">
    <citation type="submission" date="2023-03" db="EMBL/GenBank/DDBJ databases">
        <title>Massive genome expansion in bonnet fungi (Mycena s.s.) driven by repeated elements and novel gene families across ecological guilds.</title>
        <authorList>
            <consortium name="Lawrence Berkeley National Laboratory"/>
            <person name="Harder C.B."/>
            <person name="Miyauchi S."/>
            <person name="Viragh M."/>
            <person name="Kuo A."/>
            <person name="Thoen E."/>
            <person name="Andreopoulos B."/>
            <person name="Lu D."/>
            <person name="Skrede I."/>
            <person name="Drula E."/>
            <person name="Henrissat B."/>
            <person name="Morin E."/>
            <person name="Kohler A."/>
            <person name="Barry K."/>
            <person name="LaButti K."/>
            <person name="Morin E."/>
            <person name="Salamov A."/>
            <person name="Lipzen A."/>
            <person name="Mereny Z."/>
            <person name="Hegedus B."/>
            <person name="Baldrian P."/>
            <person name="Stursova M."/>
            <person name="Weitz H."/>
            <person name="Taylor A."/>
            <person name="Grigoriev I.V."/>
            <person name="Nagy L.G."/>
            <person name="Martin F."/>
            <person name="Kauserud H."/>
        </authorList>
    </citation>
    <scope>NUCLEOTIDE SEQUENCE</scope>
    <source>
        <strain evidence="1">CBHHK002</strain>
    </source>
</reference>
<gene>
    <name evidence="1" type="ORF">DFH08DRAFT_815388</name>
</gene>
<organism evidence="1 2">
    <name type="scientific">Mycena albidolilacea</name>
    <dbReference type="NCBI Taxonomy" id="1033008"/>
    <lineage>
        <taxon>Eukaryota</taxon>
        <taxon>Fungi</taxon>
        <taxon>Dikarya</taxon>
        <taxon>Basidiomycota</taxon>
        <taxon>Agaricomycotina</taxon>
        <taxon>Agaricomycetes</taxon>
        <taxon>Agaricomycetidae</taxon>
        <taxon>Agaricales</taxon>
        <taxon>Marasmiineae</taxon>
        <taxon>Mycenaceae</taxon>
        <taxon>Mycena</taxon>
    </lineage>
</organism>
<evidence type="ECO:0000313" key="1">
    <source>
        <dbReference type="EMBL" id="KAJ7330483.1"/>
    </source>
</evidence>
<name>A0AAD6ZMS2_9AGAR</name>
<comment type="caution">
    <text evidence="1">The sequence shown here is derived from an EMBL/GenBank/DDBJ whole genome shotgun (WGS) entry which is preliminary data.</text>
</comment>
<dbReference type="AlphaFoldDB" id="A0AAD6ZMS2"/>
<proteinExistence type="predicted"/>
<evidence type="ECO:0000313" key="2">
    <source>
        <dbReference type="Proteomes" id="UP001218218"/>
    </source>
</evidence>
<accession>A0AAD6ZMS2</accession>
<protein>
    <submittedName>
        <fullName evidence="1">Uncharacterized protein</fullName>
    </submittedName>
</protein>
<dbReference type="EMBL" id="JARIHO010000037">
    <property type="protein sequence ID" value="KAJ7330483.1"/>
    <property type="molecule type" value="Genomic_DNA"/>
</dbReference>